<reference evidence="3 4" key="1">
    <citation type="submission" date="2017-11" db="EMBL/GenBank/DDBJ databases">
        <title>Bacillus camelliae sp. nov., isolated from pu'er tea.</title>
        <authorList>
            <person name="Niu L."/>
        </authorList>
    </citation>
    <scope>NUCLEOTIDE SEQUENCE [LARGE SCALE GENOMIC DNA]</scope>
    <source>
        <strain evidence="3 4">7578-1</strain>
    </source>
</reference>
<dbReference type="InterPro" id="IPR008979">
    <property type="entry name" value="Galactose-bd-like_sf"/>
</dbReference>
<protein>
    <recommendedName>
        <fullName evidence="2">CBM-cenC domain-containing protein</fullName>
    </recommendedName>
</protein>
<feature type="non-terminal residue" evidence="3">
    <location>
        <position position="151"/>
    </location>
</feature>
<proteinExistence type="predicted"/>
<gene>
    <name evidence="3" type="ORF">CWO92_24880</name>
</gene>
<organism evidence="3 4">
    <name type="scientific">Heyndrickxia camelliae</name>
    <dbReference type="NCBI Taxonomy" id="1707093"/>
    <lineage>
        <taxon>Bacteria</taxon>
        <taxon>Bacillati</taxon>
        <taxon>Bacillota</taxon>
        <taxon>Bacilli</taxon>
        <taxon>Bacillales</taxon>
        <taxon>Bacillaceae</taxon>
        <taxon>Heyndrickxia</taxon>
    </lineage>
</organism>
<dbReference type="InterPro" id="IPR003305">
    <property type="entry name" value="CenC_carb-bd"/>
</dbReference>
<feature type="domain" description="CBM-cenC" evidence="2">
    <location>
        <begin position="6"/>
        <end position="84"/>
    </location>
</feature>
<name>A0A2N3LCV0_9BACI</name>
<evidence type="ECO:0000259" key="2">
    <source>
        <dbReference type="Pfam" id="PF02018"/>
    </source>
</evidence>
<evidence type="ECO:0000313" key="3">
    <source>
        <dbReference type="EMBL" id="PKR82367.1"/>
    </source>
</evidence>
<keyword evidence="4" id="KW-1185">Reference proteome</keyword>
<dbReference type="GO" id="GO:0016798">
    <property type="term" value="F:hydrolase activity, acting on glycosyl bonds"/>
    <property type="evidence" value="ECO:0007669"/>
    <property type="project" value="InterPro"/>
</dbReference>
<sequence length="151" mass="16406">MKTAGTNGQAMFAQDNVRVTKGIKYTISGWFYVASGKPSIQIGNGTVGYTNSGAFSPTLRQWTQLSWTFTTPDSSINVYFGFQSAYNPAGTALELVFTGVKLEKGEVKTDWTPAPEDQATQSQITQLANDINLRVKKGDVINQINISTEGI</sequence>
<accession>A0A2N3LCV0</accession>
<evidence type="ECO:0000313" key="4">
    <source>
        <dbReference type="Proteomes" id="UP000233440"/>
    </source>
</evidence>
<dbReference type="Gene3D" id="2.60.120.260">
    <property type="entry name" value="Galactose-binding domain-like"/>
    <property type="match status" value="1"/>
</dbReference>
<dbReference type="AlphaFoldDB" id="A0A2N3LCV0"/>
<comment type="caution">
    <text evidence="3">The sequence shown here is derived from an EMBL/GenBank/DDBJ whole genome shotgun (WGS) entry which is preliminary data.</text>
</comment>
<dbReference type="SUPFAM" id="SSF49785">
    <property type="entry name" value="Galactose-binding domain-like"/>
    <property type="match status" value="1"/>
</dbReference>
<dbReference type="Proteomes" id="UP000233440">
    <property type="component" value="Unassembled WGS sequence"/>
</dbReference>
<evidence type="ECO:0000256" key="1">
    <source>
        <dbReference type="ARBA" id="ARBA00022801"/>
    </source>
</evidence>
<dbReference type="Pfam" id="PF02018">
    <property type="entry name" value="CBM_4_9"/>
    <property type="match status" value="1"/>
</dbReference>
<dbReference type="EMBL" id="PIQO01000062">
    <property type="protein sequence ID" value="PKR82367.1"/>
    <property type="molecule type" value="Genomic_DNA"/>
</dbReference>
<keyword evidence="1" id="KW-0378">Hydrolase</keyword>